<gene>
    <name evidence="1" type="ORF">E3D00_07630</name>
</gene>
<dbReference type="OrthoDB" id="7283168at2"/>
<evidence type="ECO:0000313" key="1">
    <source>
        <dbReference type="EMBL" id="QDH17448.1"/>
    </source>
</evidence>
<protein>
    <submittedName>
        <fullName evidence="1">Transcriptional regulator</fullName>
    </submittedName>
</protein>
<dbReference type="Proteomes" id="UP000316313">
    <property type="component" value="Chromosome"/>
</dbReference>
<name>A0A4Y6ULC5_9PROT</name>
<accession>A0A4Y6ULC5</accession>
<dbReference type="RefSeq" id="WP_141461405.1">
    <property type="nucleotide sequence ID" value="NZ_CP038141.1"/>
</dbReference>
<evidence type="ECO:0000313" key="2">
    <source>
        <dbReference type="Proteomes" id="UP000316313"/>
    </source>
</evidence>
<dbReference type="EMBL" id="CP038141">
    <property type="protein sequence ID" value="QDH17448.1"/>
    <property type="molecule type" value="Genomic_DNA"/>
</dbReference>
<dbReference type="AlphaFoldDB" id="A0A4Y6ULC5"/>
<organism evidence="1 2">
    <name type="scientific">Swingsia samuiensis</name>
    <dbReference type="NCBI Taxonomy" id="1293412"/>
    <lineage>
        <taxon>Bacteria</taxon>
        <taxon>Pseudomonadati</taxon>
        <taxon>Pseudomonadota</taxon>
        <taxon>Alphaproteobacteria</taxon>
        <taxon>Acetobacterales</taxon>
        <taxon>Acetobacteraceae</taxon>
        <taxon>Swingsia</taxon>
    </lineage>
</organism>
<keyword evidence="2" id="KW-1185">Reference proteome</keyword>
<reference evidence="1 2" key="1">
    <citation type="submission" date="2019-03" db="EMBL/GenBank/DDBJ databases">
        <title>The complete genome sequence of Swingsia samuiensis NBRC107927(T).</title>
        <authorList>
            <person name="Chua K.-O."/>
            <person name="Chan K.-G."/>
            <person name="See-Too W.-S."/>
        </authorList>
    </citation>
    <scope>NUCLEOTIDE SEQUENCE [LARGE SCALE GENOMIC DNA]</scope>
    <source>
        <strain evidence="1 2">AH83</strain>
    </source>
</reference>
<sequence length="76" mass="8764">MGEVVIRLSPKVLDIEEASSYLSISTGVFRKEVLPEVTQIKLSTRRRGYLVSDLDKWLEKRTGQRKESSNPWDDII</sequence>
<dbReference type="KEGG" id="ssam:E3D00_07630"/>
<proteinExistence type="predicted"/>